<dbReference type="AlphaFoldDB" id="A0ABD6C7U0"/>
<evidence type="ECO:0000313" key="1">
    <source>
        <dbReference type="EMBL" id="MFD1586260.1"/>
    </source>
</evidence>
<accession>A0ABD6C7U0</accession>
<keyword evidence="2" id="KW-1185">Reference proteome</keyword>
<comment type="caution">
    <text evidence="1">The sequence shown here is derived from an EMBL/GenBank/DDBJ whole genome shotgun (WGS) entry which is preliminary data.</text>
</comment>
<name>A0ABD6C7U0_9EURY</name>
<gene>
    <name evidence="1" type="ORF">ACFR9U_04655</name>
</gene>
<dbReference type="RefSeq" id="WP_345893357.1">
    <property type="nucleotide sequence ID" value="NZ_JALLGV010000002.1"/>
</dbReference>
<evidence type="ECO:0000313" key="2">
    <source>
        <dbReference type="Proteomes" id="UP001597119"/>
    </source>
</evidence>
<dbReference type="Proteomes" id="UP001597119">
    <property type="component" value="Unassembled WGS sequence"/>
</dbReference>
<sequence length="61" mass="6716">MTSAETPPTSKAELNAELKTLLITAYQNGIDVEGGFECRNGAEHPDWDVIVTEVEKNEHSE</sequence>
<dbReference type="EMBL" id="JBHUDJ010000002">
    <property type="protein sequence ID" value="MFD1586260.1"/>
    <property type="molecule type" value="Genomic_DNA"/>
</dbReference>
<reference evidence="1 2" key="1">
    <citation type="journal article" date="2019" name="Int. J. Syst. Evol. Microbiol.">
        <title>The Global Catalogue of Microorganisms (GCM) 10K type strain sequencing project: providing services to taxonomists for standard genome sequencing and annotation.</title>
        <authorList>
            <consortium name="The Broad Institute Genomics Platform"/>
            <consortium name="The Broad Institute Genome Sequencing Center for Infectious Disease"/>
            <person name="Wu L."/>
            <person name="Ma J."/>
        </authorList>
    </citation>
    <scope>NUCLEOTIDE SEQUENCE [LARGE SCALE GENOMIC DNA]</scope>
    <source>
        <strain evidence="1 2">CGMCC 1.12125</strain>
    </source>
</reference>
<organism evidence="1 2">
    <name type="scientific">Halorientalis brevis</name>
    <dbReference type="NCBI Taxonomy" id="1126241"/>
    <lineage>
        <taxon>Archaea</taxon>
        <taxon>Methanobacteriati</taxon>
        <taxon>Methanobacteriota</taxon>
        <taxon>Stenosarchaea group</taxon>
        <taxon>Halobacteria</taxon>
        <taxon>Halobacteriales</taxon>
        <taxon>Haloarculaceae</taxon>
        <taxon>Halorientalis</taxon>
    </lineage>
</organism>
<proteinExistence type="predicted"/>
<protein>
    <submittedName>
        <fullName evidence="1">Uncharacterized protein</fullName>
    </submittedName>
</protein>